<accession>A0A0J8CTZ8</accession>
<evidence type="ECO:0000313" key="2">
    <source>
        <dbReference type="EMBL" id="KMT15443.1"/>
    </source>
</evidence>
<dbReference type="EMBL" id="KQ090062">
    <property type="protein sequence ID" value="KMT15443.1"/>
    <property type="molecule type" value="Genomic_DNA"/>
</dbReference>
<name>A0A0J8CTZ8_BETVV</name>
<keyword evidence="3" id="KW-1185">Reference proteome</keyword>
<sequence>MQDDEQVIFDHGEGYDYDILKYKYDDGNSDVRRGSLDMGTLADLDPLEVHPNAGPATGDDAELDFLEDDLAD</sequence>
<reference evidence="2 3" key="1">
    <citation type="journal article" date="2014" name="Nature">
        <title>The genome of the recently domesticated crop plant sugar beet (Beta vulgaris).</title>
        <authorList>
            <person name="Dohm J.C."/>
            <person name="Minoche A.E."/>
            <person name="Holtgrawe D."/>
            <person name="Capella-Gutierrez S."/>
            <person name="Zakrzewski F."/>
            <person name="Tafer H."/>
            <person name="Rupp O."/>
            <person name="Sorensen T.R."/>
            <person name="Stracke R."/>
            <person name="Reinhardt R."/>
            <person name="Goesmann A."/>
            <person name="Kraft T."/>
            <person name="Schulz B."/>
            <person name="Stadler P.F."/>
            <person name="Schmidt T."/>
            <person name="Gabaldon T."/>
            <person name="Lehrach H."/>
            <person name="Weisshaar B."/>
            <person name="Himmelbauer H."/>
        </authorList>
    </citation>
    <scope>NUCLEOTIDE SEQUENCE [LARGE SCALE GENOMIC DNA]</scope>
    <source>
        <tissue evidence="2">Taproot</tissue>
    </source>
</reference>
<feature type="compositionally biased region" description="Acidic residues" evidence="1">
    <location>
        <begin position="59"/>
        <end position="72"/>
    </location>
</feature>
<dbReference type="Proteomes" id="UP000035740">
    <property type="component" value="Chromosome 3"/>
</dbReference>
<feature type="region of interest" description="Disordered" evidence="1">
    <location>
        <begin position="49"/>
        <end position="72"/>
    </location>
</feature>
<dbReference type="AlphaFoldDB" id="A0A0J8CTZ8"/>
<proteinExistence type="predicted"/>
<protein>
    <submittedName>
        <fullName evidence="2">Uncharacterized protein</fullName>
    </submittedName>
</protein>
<evidence type="ECO:0000256" key="1">
    <source>
        <dbReference type="SAM" id="MobiDB-lite"/>
    </source>
</evidence>
<organism evidence="2 3">
    <name type="scientific">Beta vulgaris subsp. vulgaris</name>
    <name type="common">Beet</name>
    <dbReference type="NCBI Taxonomy" id="3555"/>
    <lineage>
        <taxon>Eukaryota</taxon>
        <taxon>Viridiplantae</taxon>
        <taxon>Streptophyta</taxon>
        <taxon>Embryophyta</taxon>
        <taxon>Tracheophyta</taxon>
        <taxon>Spermatophyta</taxon>
        <taxon>Magnoliopsida</taxon>
        <taxon>eudicotyledons</taxon>
        <taxon>Gunneridae</taxon>
        <taxon>Pentapetalae</taxon>
        <taxon>Caryophyllales</taxon>
        <taxon>Chenopodiaceae</taxon>
        <taxon>Betoideae</taxon>
        <taxon>Beta</taxon>
    </lineage>
</organism>
<dbReference type="Gramene" id="KMT15443">
    <property type="protein sequence ID" value="KMT15443"/>
    <property type="gene ID" value="BVRB_3g059790"/>
</dbReference>
<evidence type="ECO:0000313" key="3">
    <source>
        <dbReference type="Proteomes" id="UP000035740"/>
    </source>
</evidence>
<gene>
    <name evidence="2" type="ORF">BVRB_3g059790</name>
</gene>